<evidence type="ECO:0000256" key="1">
    <source>
        <dbReference type="ARBA" id="ARBA00006987"/>
    </source>
</evidence>
<accession>A0A4V3A9R7</accession>
<dbReference type="CDD" id="cd07012">
    <property type="entry name" value="PBP2_Bug_TTT"/>
    <property type="match status" value="1"/>
</dbReference>
<dbReference type="EMBL" id="SMSJ01000040">
    <property type="protein sequence ID" value="TDH60315.1"/>
    <property type="molecule type" value="Genomic_DNA"/>
</dbReference>
<dbReference type="Gene3D" id="3.40.190.150">
    <property type="entry name" value="Bordetella uptake gene, domain 1"/>
    <property type="match status" value="1"/>
</dbReference>
<dbReference type="AlphaFoldDB" id="A0A4V3A9R7"/>
<sequence length="328" mass="34559">MEGGTLMTATLTRRAFGGLALVLAAPALRAQPAWPTRPVRIVVAYAPGGGTDITTRAFAEQLTQRFGQTFVVENRPGANGVVGTEAVARAPADGYTLLAVTSTHVMNRQMVSPLPFDPAADFTPIGLMARYPLVLMLNVDAPFKDLPGMIAYARTHPGELAQATSDAQSSYTANRFAQAAGLQLTEVPYRGSGAYLGDLTGGHLKLAWGSPATAMGLLPGGKIRIIAVSSPQRSATLPEVPTLREAGVPEVEFDGWFGLFGPAKLPEPITQQLNTALAEISATPAMQARLRSLAVDPAPMDLRALAATLVREEQVWAEAARAGLLPKP</sequence>
<dbReference type="OrthoDB" id="8443386at2"/>
<dbReference type="InterPro" id="IPR005064">
    <property type="entry name" value="BUG"/>
</dbReference>
<dbReference type="PANTHER" id="PTHR42928">
    <property type="entry name" value="TRICARBOXYLATE-BINDING PROTEIN"/>
    <property type="match status" value="1"/>
</dbReference>
<keyword evidence="3" id="KW-1185">Reference proteome</keyword>
<dbReference type="PIRSF" id="PIRSF017082">
    <property type="entry name" value="YflP"/>
    <property type="match status" value="1"/>
</dbReference>
<reference evidence="2 3" key="1">
    <citation type="journal article" date="2016" name="J. Microbiol.">
        <title>Dankookia rubra gen. nov., sp. nov., an alphaproteobacterium isolated from sediment of a shallow stream.</title>
        <authorList>
            <person name="Kim W.H."/>
            <person name="Kim D.H."/>
            <person name="Kang K."/>
            <person name="Ahn T.Y."/>
        </authorList>
    </citation>
    <scope>NUCLEOTIDE SEQUENCE [LARGE SCALE GENOMIC DNA]</scope>
    <source>
        <strain evidence="2 3">JCM30602</strain>
    </source>
</reference>
<dbReference type="Proteomes" id="UP000295096">
    <property type="component" value="Unassembled WGS sequence"/>
</dbReference>
<comment type="similarity">
    <text evidence="1">Belongs to the UPF0065 (bug) family.</text>
</comment>
<dbReference type="InterPro" id="IPR042100">
    <property type="entry name" value="Bug_dom1"/>
</dbReference>
<evidence type="ECO:0000313" key="2">
    <source>
        <dbReference type="EMBL" id="TDH60315.1"/>
    </source>
</evidence>
<protein>
    <submittedName>
        <fullName evidence="2">Tripartite tricarboxylate transporter substrate binding protein</fullName>
    </submittedName>
</protein>
<dbReference type="Gene3D" id="3.40.190.10">
    <property type="entry name" value="Periplasmic binding protein-like II"/>
    <property type="match status" value="1"/>
</dbReference>
<organism evidence="2 3">
    <name type="scientific">Dankookia rubra</name>
    <dbReference type="NCBI Taxonomy" id="1442381"/>
    <lineage>
        <taxon>Bacteria</taxon>
        <taxon>Pseudomonadati</taxon>
        <taxon>Pseudomonadota</taxon>
        <taxon>Alphaproteobacteria</taxon>
        <taxon>Acetobacterales</taxon>
        <taxon>Roseomonadaceae</taxon>
        <taxon>Dankookia</taxon>
    </lineage>
</organism>
<evidence type="ECO:0000313" key="3">
    <source>
        <dbReference type="Proteomes" id="UP000295096"/>
    </source>
</evidence>
<proteinExistence type="inferred from homology"/>
<dbReference type="SUPFAM" id="SSF53850">
    <property type="entry name" value="Periplasmic binding protein-like II"/>
    <property type="match status" value="1"/>
</dbReference>
<dbReference type="Pfam" id="PF03401">
    <property type="entry name" value="TctC"/>
    <property type="match status" value="1"/>
</dbReference>
<gene>
    <name evidence="2" type="ORF">E2C06_22635</name>
</gene>
<name>A0A4V3A9R7_9PROT</name>
<comment type="caution">
    <text evidence="2">The sequence shown here is derived from an EMBL/GenBank/DDBJ whole genome shotgun (WGS) entry which is preliminary data.</text>
</comment>
<dbReference type="PANTHER" id="PTHR42928:SF5">
    <property type="entry name" value="BLR1237 PROTEIN"/>
    <property type="match status" value="1"/>
</dbReference>